<dbReference type="Proteomes" id="UP000199663">
    <property type="component" value="Unassembled WGS sequence"/>
</dbReference>
<evidence type="ECO:0000313" key="3">
    <source>
        <dbReference type="Proteomes" id="UP000199663"/>
    </source>
</evidence>
<organism evidence="2 3">
    <name type="scientific">Rhodonellum ikkaensis</name>
    <dbReference type="NCBI Taxonomy" id="336829"/>
    <lineage>
        <taxon>Bacteria</taxon>
        <taxon>Pseudomonadati</taxon>
        <taxon>Bacteroidota</taxon>
        <taxon>Cytophagia</taxon>
        <taxon>Cytophagales</taxon>
        <taxon>Cytophagaceae</taxon>
        <taxon>Rhodonellum</taxon>
    </lineage>
</organism>
<dbReference type="EMBL" id="FNQC01000005">
    <property type="protein sequence ID" value="SDZ08551.1"/>
    <property type="molecule type" value="Genomic_DNA"/>
</dbReference>
<accession>A0A1H3Q5U3</accession>
<feature type="region of interest" description="Disordered" evidence="1">
    <location>
        <begin position="68"/>
        <end position="96"/>
    </location>
</feature>
<protein>
    <submittedName>
        <fullName evidence="2">Uncharacterized protein</fullName>
    </submittedName>
</protein>
<evidence type="ECO:0000256" key="1">
    <source>
        <dbReference type="SAM" id="MobiDB-lite"/>
    </source>
</evidence>
<dbReference type="RefSeq" id="WP_019599658.1">
    <property type="nucleotide sequence ID" value="NZ_FNQC01000005.1"/>
</dbReference>
<name>A0A1H3Q5U3_9BACT</name>
<sequence length="96" mass="10956">MKSNTGTKDRFLSNFKLEWVENAQNGFKWHNSAEGFQENKMEMTYFLSILQLMNRKIAPSIAAERTGLNSQGKTKKGLTKMEKKGVHNNAFGNRVT</sequence>
<keyword evidence="3" id="KW-1185">Reference proteome</keyword>
<evidence type="ECO:0000313" key="2">
    <source>
        <dbReference type="EMBL" id="SDZ08551.1"/>
    </source>
</evidence>
<reference evidence="2 3" key="1">
    <citation type="submission" date="2016-10" db="EMBL/GenBank/DDBJ databases">
        <authorList>
            <person name="Varghese N."/>
            <person name="Submissions S."/>
        </authorList>
    </citation>
    <scope>NUCLEOTIDE SEQUENCE [LARGE SCALE GENOMIC DNA]</scope>
    <source>
        <strain evidence="2 3">DSM 17997</strain>
    </source>
</reference>
<proteinExistence type="predicted"/>
<gene>
    <name evidence="2" type="ORF">SAMN05444412_105232</name>
</gene>
<comment type="caution">
    <text evidence="2">The sequence shown here is derived from an EMBL/GenBank/DDBJ whole genome shotgun (WGS) entry which is preliminary data.</text>
</comment>